<dbReference type="GO" id="GO:0006915">
    <property type="term" value="P:apoptotic process"/>
    <property type="evidence" value="ECO:0007669"/>
    <property type="project" value="UniProtKB-KW"/>
</dbReference>
<keyword evidence="7" id="KW-0804">Transcription</keyword>
<dbReference type="PRINTS" id="PR02031">
    <property type="entry name" value="CYSSERRICHNP"/>
</dbReference>
<feature type="domain" description="Cysteine/serine-rich nuclear protein N-terminal" evidence="10">
    <location>
        <begin position="201"/>
        <end position="234"/>
    </location>
</feature>
<dbReference type="PANTHER" id="PTHR13580">
    <property type="entry name" value="TGF-BETA INDUCED APOPTOSIS PROTEIN"/>
    <property type="match status" value="1"/>
</dbReference>
<protein>
    <recommendedName>
        <fullName evidence="10">Cysteine/serine-rich nuclear protein N-terminal domain-containing protein</fullName>
    </recommendedName>
</protein>
<dbReference type="GO" id="GO:0000981">
    <property type="term" value="F:DNA-binding transcription factor activity, RNA polymerase II-specific"/>
    <property type="evidence" value="ECO:0007669"/>
    <property type="project" value="TreeGrafter"/>
</dbReference>
<reference evidence="11 12" key="1">
    <citation type="submission" date="2014-03" db="EMBL/GenBank/DDBJ databases">
        <title>Draft genome of the hookworm Oesophagostomum dentatum.</title>
        <authorList>
            <person name="Mitreva M."/>
        </authorList>
    </citation>
    <scope>NUCLEOTIDE SEQUENCE [LARGE SCALE GENOMIC DNA]</scope>
    <source>
        <strain evidence="11 12">OD-Hann</strain>
    </source>
</reference>
<dbReference type="OrthoDB" id="5946974at2759"/>
<dbReference type="GO" id="GO:0043565">
    <property type="term" value="F:sequence-specific DNA binding"/>
    <property type="evidence" value="ECO:0007669"/>
    <property type="project" value="TreeGrafter"/>
</dbReference>
<keyword evidence="8" id="KW-0539">Nucleus</keyword>
<evidence type="ECO:0000256" key="1">
    <source>
        <dbReference type="ARBA" id="ARBA00004123"/>
    </source>
</evidence>
<dbReference type="EMBL" id="KN551633">
    <property type="protein sequence ID" value="KHJ92021.1"/>
    <property type="molecule type" value="Genomic_DNA"/>
</dbReference>
<evidence type="ECO:0000256" key="3">
    <source>
        <dbReference type="ARBA" id="ARBA00022703"/>
    </source>
</evidence>
<keyword evidence="5" id="KW-0238">DNA-binding</keyword>
<evidence type="ECO:0000313" key="12">
    <source>
        <dbReference type="Proteomes" id="UP000053660"/>
    </source>
</evidence>
<feature type="region of interest" description="Disordered" evidence="9">
    <location>
        <begin position="466"/>
        <end position="487"/>
    </location>
</feature>
<feature type="region of interest" description="Disordered" evidence="9">
    <location>
        <begin position="224"/>
        <end position="244"/>
    </location>
</feature>
<comment type="similarity">
    <text evidence="2">Belongs to the AXUD1 family.</text>
</comment>
<feature type="compositionally biased region" description="Polar residues" evidence="9">
    <location>
        <begin position="1"/>
        <end position="12"/>
    </location>
</feature>
<evidence type="ECO:0000259" key="10">
    <source>
        <dbReference type="Pfam" id="PF16019"/>
    </source>
</evidence>
<dbReference type="InterPro" id="IPR023260">
    <property type="entry name" value="Cys/Ser-rich_nuc_prot"/>
</dbReference>
<sequence>MDVFNSKFSAPSSEMVADDEVQSTVTNEASVTAPPSEECASKPAVDGASSTTEVVTEDAKGEGDNTSGAEEEDEEQELLLTALLPSDVDEAVEIEQDSTSKEIESYFQSAEIDQAVESSDPHVQSEDTRGSENFVEQNTYETAVRTECLCSVEASSSTSACPSEGVSHALTTADEVKDLGSTVRAAQSPASKAIKSTLSPNKRVNFRNVTVYYFARTQGMSTVPKSGEVSLGSGEEDLSEGEDPGDVYDPEGLERCTAHQLPLFEGKARIKLLKKSGVQVQKDTVESLESIRQSRILCGCQCEGMCKPETCQCALDGIGCQVDGPDEFGRSHPCSCTSANCLNPAGRVEFDPEHVKNHYRITMMRLHHAEQKGIYDSPQRIRFNSEGEPQSVSHLTPPPVRAPPVNGSLSCGQESLTVVSTDDPPTRKFPVTPVYKKAKQKRGLRVQLAGDPERTALLKIGTKLSWQEQSSEPVKDQELITNDVSQN</sequence>
<organism evidence="11 12">
    <name type="scientific">Oesophagostomum dentatum</name>
    <name type="common">Nodular worm</name>
    <dbReference type="NCBI Taxonomy" id="61180"/>
    <lineage>
        <taxon>Eukaryota</taxon>
        <taxon>Metazoa</taxon>
        <taxon>Ecdysozoa</taxon>
        <taxon>Nematoda</taxon>
        <taxon>Chromadorea</taxon>
        <taxon>Rhabditida</taxon>
        <taxon>Rhabditina</taxon>
        <taxon>Rhabditomorpha</taxon>
        <taxon>Strongyloidea</taxon>
        <taxon>Strongylidae</taxon>
        <taxon>Oesophagostomum</taxon>
    </lineage>
</organism>
<evidence type="ECO:0000256" key="4">
    <source>
        <dbReference type="ARBA" id="ARBA00023015"/>
    </source>
</evidence>
<feature type="region of interest" description="Disordered" evidence="9">
    <location>
        <begin position="1"/>
        <end position="76"/>
    </location>
</feature>
<feature type="domain" description="Cysteine/serine-rich nuclear protein N-terminal" evidence="10">
    <location>
        <begin position="259"/>
        <end position="368"/>
    </location>
</feature>
<keyword evidence="12" id="KW-1185">Reference proteome</keyword>
<evidence type="ECO:0000256" key="5">
    <source>
        <dbReference type="ARBA" id="ARBA00023125"/>
    </source>
</evidence>
<evidence type="ECO:0000256" key="8">
    <source>
        <dbReference type="ARBA" id="ARBA00023242"/>
    </source>
</evidence>
<evidence type="ECO:0000256" key="2">
    <source>
        <dbReference type="ARBA" id="ARBA00008548"/>
    </source>
</evidence>
<accession>A0A0B1T791</accession>
<dbReference type="AlphaFoldDB" id="A0A0B1T791"/>
<name>A0A0B1T791_OESDE</name>
<dbReference type="PANTHER" id="PTHR13580:SF9">
    <property type="entry name" value="AXIN1 UP-REGULATED 1, ISOFORM A"/>
    <property type="match status" value="1"/>
</dbReference>
<evidence type="ECO:0000313" key="11">
    <source>
        <dbReference type="EMBL" id="KHJ92021.1"/>
    </source>
</evidence>
<feature type="compositionally biased region" description="Acidic residues" evidence="9">
    <location>
        <begin position="234"/>
        <end position="244"/>
    </location>
</feature>
<gene>
    <name evidence="11" type="ORF">OESDEN_08101</name>
</gene>
<dbReference type="Proteomes" id="UP000053660">
    <property type="component" value="Unassembled WGS sequence"/>
</dbReference>
<keyword evidence="3" id="KW-0053">Apoptosis</keyword>
<proteinExistence type="inferred from homology"/>
<comment type="subcellular location">
    <subcellularLocation>
        <location evidence="1">Nucleus</location>
    </subcellularLocation>
</comment>
<dbReference type="InterPro" id="IPR031972">
    <property type="entry name" value="CSRNP_N"/>
</dbReference>
<dbReference type="Pfam" id="PF16019">
    <property type="entry name" value="CSRNP_N"/>
    <property type="match status" value="2"/>
</dbReference>
<keyword evidence="4" id="KW-0805">Transcription regulation</keyword>
<dbReference type="GO" id="GO:0005634">
    <property type="term" value="C:nucleus"/>
    <property type="evidence" value="ECO:0007669"/>
    <property type="project" value="UniProtKB-SubCell"/>
</dbReference>
<evidence type="ECO:0000256" key="9">
    <source>
        <dbReference type="SAM" id="MobiDB-lite"/>
    </source>
</evidence>
<evidence type="ECO:0000256" key="7">
    <source>
        <dbReference type="ARBA" id="ARBA00023163"/>
    </source>
</evidence>
<keyword evidence="6" id="KW-0010">Activator</keyword>
<evidence type="ECO:0000256" key="6">
    <source>
        <dbReference type="ARBA" id="ARBA00023159"/>
    </source>
</evidence>